<name>A0A6M6E6W4_PRIMG</name>
<evidence type="ECO:0000256" key="3">
    <source>
        <dbReference type="ARBA" id="ARBA00022475"/>
    </source>
</evidence>
<dbReference type="InterPro" id="IPR051535">
    <property type="entry name" value="Siderophore_ABC-ATPase"/>
</dbReference>
<dbReference type="GO" id="GO:0005524">
    <property type="term" value="F:ATP binding"/>
    <property type="evidence" value="ECO:0007669"/>
    <property type="project" value="UniProtKB-KW"/>
</dbReference>
<evidence type="ECO:0000313" key="12">
    <source>
        <dbReference type="Proteomes" id="UP000501076"/>
    </source>
</evidence>
<evidence type="ECO:0000259" key="10">
    <source>
        <dbReference type="PROSITE" id="PS50893"/>
    </source>
</evidence>
<dbReference type="GO" id="GO:0006826">
    <property type="term" value="P:iron ion transport"/>
    <property type="evidence" value="ECO:0007669"/>
    <property type="project" value="UniProtKB-KW"/>
</dbReference>
<dbReference type="GO" id="GO:0005886">
    <property type="term" value="C:plasma membrane"/>
    <property type="evidence" value="ECO:0007669"/>
    <property type="project" value="UniProtKB-SubCell"/>
</dbReference>
<evidence type="ECO:0000256" key="9">
    <source>
        <dbReference type="ARBA" id="ARBA00023136"/>
    </source>
</evidence>
<keyword evidence="2" id="KW-0813">Transport</keyword>
<evidence type="ECO:0000256" key="1">
    <source>
        <dbReference type="ARBA" id="ARBA00004202"/>
    </source>
</evidence>
<dbReference type="CDD" id="cd00267">
    <property type="entry name" value="ABC_ATPase"/>
    <property type="match status" value="1"/>
</dbReference>
<geneLocation type="plasmid" evidence="12">
    <name>pfdu301a</name>
</geneLocation>
<dbReference type="InterPro" id="IPR003439">
    <property type="entry name" value="ABC_transporter-like_ATP-bd"/>
</dbReference>
<keyword evidence="5" id="KW-0547">Nucleotide-binding</keyword>
<protein>
    <submittedName>
        <fullName evidence="11">AAA family ATPase</fullName>
    </submittedName>
</protein>
<dbReference type="GO" id="GO:0006302">
    <property type="term" value="P:double-strand break repair"/>
    <property type="evidence" value="ECO:0007669"/>
    <property type="project" value="InterPro"/>
</dbReference>
<evidence type="ECO:0000256" key="2">
    <source>
        <dbReference type="ARBA" id="ARBA00022448"/>
    </source>
</evidence>
<organism evidence="11 12">
    <name type="scientific">Priestia megaterium</name>
    <name type="common">Bacillus megaterium</name>
    <dbReference type="NCBI Taxonomy" id="1404"/>
    <lineage>
        <taxon>Bacteria</taxon>
        <taxon>Bacillati</taxon>
        <taxon>Bacillota</taxon>
        <taxon>Bacilli</taxon>
        <taxon>Bacillales</taxon>
        <taxon>Bacillaceae</taxon>
        <taxon>Priestia</taxon>
    </lineage>
</organism>
<proteinExistence type="predicted"/>
<accession>A0A6M6E6W4</accession>
<evidence type="ECO:0000313" key="11">
    <source>
        <dbReference type="EMBL" id="QJX80267.1"/>
    </source>
</evidence>
<keyword evidence="6" id="KW-0067">ATP-binding</keyword>
<dbReference type="Pfam" id="PF13476">
    <property type="entry name" value="AAA_23"/>
    <property type="match status" value="1"/>
</dbReference>
<keyword evidence="8" id="KW-0406">Ion transport</keyword>
<dbReference type="GO" id="GO:0016887">
    <property type="term" value="F:ATP hydrolysis activity"/>
    <property type="evidence" value="ECO:0007669"/>
    <property type="project" value="InterPro"/>
</dbReference>
<dbReference type="Pfam" id="PF13304">
    <property type="entry name" value="AAA_21"/>
    <property type="match status" value="1"/>
</dbReference>
<dbReference type="InterPro" id="IPR027417">
    <property type="entry name" value="P-loop_NTPase"/>
</dbReference>
<dbReference type="PROSITE" id="PS50893">
    <property type="entry name" value="ABC_TRANSPORTER_2"/>
    <property type="match status" value="1"/>
</dbReference>
<keyword evidence="9" id="KW-0472">Membrane</keyword>
<dbReference type="InterPro" id="IPR003959">
    <property type="entry name" value="ATPase_AAA_core"/>
</dbReference>
<evidence type="ECO:0000256" key="6">
    <source>
        <dbReference type="ARBA" id="ARBA00022840"/>
    </source>
</evidence>
<evidence type="ECO:0000256" key="4">
    <source>
        <dbReference type="ARBA" id="ARBA00022496"/>
    </source>
</evidence>
<dbReference type="Gene3D" id="3.40.50.300">
    <property type="entry name" value="P-loop containing nucleotide triphosphate hydrolases"/>
    <property type="match status" value="2"/>
</dbReference>
<dbReference type="SMART" id="SM00382">
    <property type="entry name" value="AAA"/>
    <property type="match status" value="1"/>
</dbReference>
<evidence type="ECO:0000256" key="5">
    <source>
        <dbReference type="ARBA" id="ARBA00022741"/>
    </source>
</evidence>
<dbReference type="PANTHER" id="PTHR42771:SF2">
    <property type="entry name" value="IRON(3+)-HYDROXAMATE IMPORT ATP-BINDING PROTEIN FHUC"/>
    <property type="match status" value="1"/>
</dbReference>
<keyword evidence="4" id="KW-0410">Iron transport</keyword>
<comment type="subcellular location">
    <subcellularLocation>
        <location evidence="1">Cell membrane</location>
        <topology evidence="1">Peripheral membrane protein</topology>
    </subcellularLocation>
</comment>
<keyword evidence="11" id="KW-0614">Plasmid</keyword>
<sequence length="246" mass="27993">MSLQKVSLLKENIKSYNEYPFNIPLIKNLSELQFKNNVTFFVGENGSGKSTLLESIAVKCGFNLNGGSQNNVYTGNTEEITLSDHLRLSWLPKVNNGFFLRAESFYNFATYLDELNQEEGTGDVYAPYGGISLHKQSHGESFLSLFNNRFNSKKALYLLDEPEAALSPARQLSLLKIIHDLSTKSNAQFIIATHSPILLGYPDATILSFNEEQIEETSYEMTEHYQITKYFLENRKGMLNKLFRED</sequence>
<dbReference type="Proteomes" id="UP000501076">
    <property type="component" value="Plasmid pFDU301A"/>
</dbReference>
<keyword evidence="3" id="KW-1003">Cell membrane</keyword>
<reference evidence="11 12" key="1">
    <citation type="submission" date="2019-10" db="EMBL/GenBank/DDBJ databases">
        <title>Complete genome sequences for adaption low water activity.</title>
        <authorList>
            <person name="Zhao L."/>
            <person name="Zhong J."/>
        </authorList>
    </citation>
    <scope>NUCLEOTIDE SEQUENCE [LARGE SCALE GENOMIC DNA]</scope>
    <source>
        <strain evidence="11 12">FDU301</strain>
        <plasmid evidence="12">pfdu301a</plasmid>
    </source>
</reference>
<dbReference type="InterPro" id="IPR003593">
    <property type="entry name" value="AAA+_ATPase"/>
</dbReference>
<dbReference type="RefSeq" id="WP_171779016.1">
    <property type="nucleotide sequence ID" value="NZ_CP045273.1"/>
</dbReference>
<dbReference type="SUPFAM" id="SSF52540">
    <property type="entry name" value="P-loop containing nucleoside triphosphate hydrolases"/>
    <property type="match status" value="1"/>
</dbReference>
<gene>
    <name evidence="11" type="ORF">FDZ14_29665</name>
</gene>
<dbReference type="PANTHER" id="PTHR42771">
    <property type="entry name" value="IRON(3+)-HYDROXAMATE IMPORT ATP-BINDING PROTEIN FHUC"/>
    <property type="match status" value="1"/>
</dbReference>
<evidence type="ECO:0000256" key="8">
    <source>
        <dbReference type="ARBA" id="ARBA00023065"/>
    </source>
</evidence>
<feature type="domain" description="ABC transporter" evidence="10">
    <location>
        <begin position="8"/>
        <end position="235"/>
    </location>
</feature>
<dbReference type="AlphaFoldDB" id="A0A6M6E6W4"/>
<dbReference type="InterPro" id="IPR038729">
    <property type="entry name" value="Rad50/SbcC_AAA"/>
</dbReference>
<dbReference type="EMBL" id="CP045273">
    <property type="protein sequence ID" value="QJX80267.1"/>
    <property type="molecule type" value="Genomic_DNA"/>
</dbReference>
<keyword evidence="7" id="KW-0408">Iron</keyword>
<evidence type="ECO:0000256" key="7">
    <source>
        <dbReference type="ARBA" id="ARBA00023004"/>
    </source>
</evidence>